<evidence type="ECO:0000256" key="2">
    <source>
        <dbReference type="ARBA" id="ARBA00050104"/>
    </source>
</evidence>
<name>A0A834CKM0_JUGRE</name>
<comment type="similarity">
    <text evidence="15">Belongs to the AB hydrolase superfamily. Hydroxynitrile lyase family.</text>
</comment>
<dbReference type="InterPro" id="IPR000073">
    <property type="entry name" value="AB_hydrolase_1"/>
</dbReference>
<dbReference type="SUPFAM" id="SSF53474">
    <property type="entry name" value="alpha/beta-Hydrolases"/>
    <property type="match status" value="1"/>
</dbReference>
<evidence type="ECO:0000313" key="23">
    <source>
        <dbReference type="Proteomes" id="UP000619265"/>
    </source>
</evidence>
<evidence type="ECO:0000256" key="15">
    <source>
        <dbReference type="ARBA" id="ARBA00060885"/>
    </source>
</evidence>
<feature type="non-terminal residue" evidence="22">
    <location>
        <position position="1"/>
    </location>
</feature>
<evidence type="ECO:0000256" key="3">
    <source>
        <dbReference type="ARBA" id="ARBA00050241"/>
    </source>
</evidence>
<dbReference type="InterPro" id="IPR029058">
    <property type="entry name" value="AB_hydrolase_fold"/>
</dbReference>
<comment type="catalytic activity">
    <reaction evidence="13">
        <text>cyclohexanecarbaldehyde + hydrogen cyanide = (2S)-2-cyclohexyl-2-hydroxyacetonitrile</text>
        <dbReference type="Rhea" id="RHEA:77423"/>
        <dbReference type="ChEBI" id="CHEBI:18407"/>
        <dbReference type="ChEBI" id="CHEBI:197359"/>
        <dbReference type="ChEBI" id="CHEBI:197360"/>
    </reaction>
</comment>
<evidence type="ECO:0000256" key="11">
    <source>
        <dbReference type="ARBA" id="ARBA00052511"/>
    </source>
</evidence>
<reference evidence="22" key="2">
    <citation type="submission" date="2020-03" db="EMBL/GenBank/DDBJ databases">
        <title>Walnut 2.0.</title>
        <authorList>
            <person name="Marrano A."/>
            <person name="Britton M."/>
            <person name="Zimin A.V."/>
            <person name="Zaini P.A."/>
            <person name="Workman R."/>
            <person name="Puiu D."/>
            <person name="Bianco L."/>
            <person name="Allen B.J."/>
            <person name="Troggio M."/>
            <person name="Leslie C.A."/>
            <person name="Timp W."/>
            <person name="Dendekar A."/>
            <person name="Salzberg S.L."/>
            <person name="Neale D.B."/>
        </authorList>
    </citation>
    <scope>NUCLEOTIDE SEQUENCE</scope>
    <source>
        <tissue evidence="22">Leaves</tissue>
    </source>
</reference>
<evidence type="ECO:0000256" key="9">
    <source>
        <dbReference type="ARBA" id="ARBA00051977"/>
    </source>
</evidence>
<comment type="catalytic activity">
    <reaction evidence="4">
        <text>2-hydroxy-2-methylpropanenitrile = acetone + hydrogen cyanide</text>
        <dbReference type="Rhea" id="RHEA:11932"/>
        <dbReference type="ChEBI" id="CHEBI:15347"/>
        <dbReference type="ChEBI" id="CHEBI:15348"/>
        <dbReference type="ChEBI" id="CHEBI:18407"/>
    </reaction>
    <physiologicalReaction direction="left-to-right" evidence="4">
        <dbReference type="Rhea" id="RHEA:11933"/>
    </physiologicalReaction>
</comment>
<comment type="catalytic activity">
    <reaction evidence="10">
        <text>2-methylpropanal + hydrogen cyanide = (2S)-2-hydroxy-3-methylbutanenitrile</text>
        <dbReference type="Rhea" id="RHEA:77403"/>
        <dbReference type="ChEBI" id="CHEBI:18407"/>
        <dbReference type="ChEBI" id="CHEBI:48943"/>
        <dbReference type="ChEBI" id="CHEBI:197354"/>
    </reaction>
</comment>
<dbReference type="AlphaFoldDB" id="A0A834CKM0"/>
<evidence type="ECO:0000256" key="4">
    <source>
        <dbReference type="ARBA" id="ARBA00050262"/>
    </source>
</evidence>
<protein>
    <recommendedName>
        <fullName evidence="17">(S)-hydroxynitrile lyase</fullName>
        <ecNumber evidence="16">4.1.2.47</ecNumber>
    </recommendedName>
    <alternativeName>
        <fullName evidence="18">2-hydroxy-2-methylpropanenitrile lyase</fullName>
    </alternativeName>
    <alternativeName>
        <fullName evidence="19">Acetone cyanohydrin lyase</fullName>
    </alternativeName>
    <alternativeName>
        <fullName evidence="20">Hydroxynitrile lyase</fullName>
    </alternativeName>
</protein>
<feature type="domain" description="AB hydrolase-1" evidence="21">
    <location>
        <begin position="30"/>
        <end position="273"/>
    </location>
</feature>
<evidence type="ECO:0000256" key="1">
    <source>
        <dbReference type="ARBA" id="ARBA00022801"/>
    </source>
</evidence>
<dbReference type="PANTHER" id="PTHR10992">
    <property type="entry name" value="METHYLESTERASE FAMILY MEMBER"/>
    <property type="match status" value="1"/>
</dbReference>
<evidence type="ECO:0000256" key="7">
    <source>
        <dbReference type="ARBA" id="ARBA00051647"/>
    </source>
</evidence>
<comment type="catalytic activity">
    <reaction evidence="2">
        <text>4-methoxybenzaldehyde + hydrogen cyanide = (2S)-2-hydroxy-2-(4-methoxyphenyl)acetonitrile</text>
        <dbReference type="Rhea" id="RHEA:77447"/>
        <dbReference type="ChEBI" id="CHEBI:18407"/>
        <dbReference type="ChEBI" id="CHEBI:28235"/>
        <dbReference type="ChEBI" id="CHEBI:197328"/>
    </reaction>
</comment>
<evidence type="ECO:0000256" key="19">
    <source>
        <dbReference type="ARBA" id="ARBA00078291"/>
    </source>
</evidence>
<evidence type="ECO:0000256" key="10">
    <source>
        <dbReference type="ARBA" id="ARBA00052033"/>
    </source>
</evidence>
<dbReference type="EMBL" id="LIHL02000007">
    <property type="protein sequence ID" value="KAF5463869.1"/>
    <property type="molecule type" value="Genomic_DNA"/>
</dbReference>
<dbReference type="GO" id="GO:0047606">
    <property type="term" value="F:(S)-hydroxynitrile lyase activity"/>
    <property type="evidence" value="ECO:0007669"/>
    <property type="project" value="UniProtKB-EC"/>
</dbReference>
<evidence type="ECO:0000256" key="8">
    <source>
        <dbReference type="ARBA" id="ARBA00051735"/>
    </source>
</evidence>
<organism evidence="22 23">
    <name type="scientific">Juglans regia</name>
    <name type="common">English walnut</name>
    <dbReference type="NCBI Taxonomy" id="51240"/>
    <lineage>
        <taxon>Eukaryota</taxon>
        <taxon>Viridiplantae</taxon>
        <taxon>Streptophyta</taxon>
        <taxon>Embryophyta</taxon>
        <taxon>Tracheophyta</taxon>
        <taxon>Spermatophyta</taxon>
        <taxon>Magnoliopsida</taxon>
        <taxon>eudicotyledons</taxon>
        <taxon>Gunneridae</taxon>
        <taxon>Pentapetalae</taxon>
        <taxon>rosids</taxon>
        <taxon>fabids</taxon>
        <taxon>Fagales</taxon>
        <taxon>Juglandaceae</taxon>
        <taxon>Juglans</taxon>
    </lineage>
</organism>
<keyword evidence="1" id="KW-0378">Hydrolase</keyword>
<comment type="catalytic activity">
    <reaction evidence="8">
        <text>a disubstituted aliphatic (S)-hydroxynitrile = a ketone + hydrogen cyanide</text>
        <dbReference type="Rhea" id="RHEA:56592"/>
        <dbReference type="ChEBI" id="CHEBI:17087"/>
        <dbReference type="ChEBI" id="CHEBI:18407"/>
        <dbReference type="ChEBI" id="CHEBI:140597"/>
        <dbReference type="EC" id="4.1.2.47"/>
    </reaction>
</comment>
<comment type="catalytic activity">
    <reaction evidence="6">
        <text>formylthiophene + hydrogen cyanide = (2R)-2-hydroxy-2-(thiophen-2-yl)acetonitrile</text>
        <dbReference type="Rhea" id="RHEA:77455"/>
        <dbReference type="ChEBI" id="CHEBI:18407"/>
        <dbReference type="ChEBI" id="CHEBI:87301"/>
        <dbReference type="ChEBI" id="CHEBI:197332"/>
    </reaction>
</comment>
<evidence type="ECO:0000256" key="20">
    <source>
        <dbReference type="ARBA" id="ARBA00079794"/>
    </source>
</evidence>
<comment type="catalytic activity">
    <reaction evidence="12">
        <text>2,2-dimethylpropanal + hydrogen cyanide = (2S)-2-hydroxy-3,3-dimethylbutanenitrile</text>
        <dbReference type="Rhea" id="RHEA:77407"/>
        <dbReference type="ChEBI" id="CHEBI:18407"/>
        <dbReference type="ChEBI" id="CHEBI:141557"/>
        <dbReference type="ChEBI" id="CHEBI:197355"/>
    </reaction>
</comment>
<evidence type="ECO:0000259" key="21">
    <source>
        <dbReference type="Pfam" id="PF12697"/>
    </source>
</evidence>
<dbReference type="PANTHER" id="PTHR10992:SF1083">
    <property type="entry name" value="METHYLESTERASE 1"/>
    <property type="match status" value="1"/>
</dbReference>
<dbReference type="Pfam" id="PF12697">
    <property type="entry name" value="Abhydrolase_6"/>
    <property type="match status" value="1"/>
</dbReference>
<dbReference type="Gene3D" id="3.40.50.1820">
    <property type="entry name" value="alpha/beta hydrolase"/>
    <property type="match status" value="1"/>
</dbReference>
<evidence type="ECO:0000256" key="5">
    <source>
        <dbReference type="ARBA" id="ARBA00050358"/>
    </source>
</evidence>
<evidence type="ECO:0000256" key="12">
    <source>
        <dbReference type="ARBA" id="ARBA00052600"/>
    </source>
</evidence>
<comment type="catalytic activity">
    <reaction evidence="14">
        <text>an aromatic (S)-hydroxynitrile = an aromatic aldehyde + hydrogen cyanide</text>
        <dbReference type="Rhea" id="RHEA:54660"/>
        <dbReference type="ChEBI" id="CHEBI:18407"/>
        <dbReference type="ChEBI" id="CHEBI:33855"/>
        <dbReference type="ChEBI" id="CHEBI:138306"/>
        <dbReference type="EC" id="4.1.2.47"/>
    </reaction>
</comment>
<evidence type="ECO:0000256" key="17">
    <source>
        <dbReference type="ARBA" id="ARBA00069221"/>
    </source>
</evidence>
<reference evidence="22" key="1">
    <citation type="submission" date="2015-10" db="EMBL/GenBank/DDBJ databases">
        <authorList>
            <person name="Martinez-Garcia P.J."/>
            <person name="Crepeau M.W."/>
            <person name="Puiu D."/>
            <person name="Gonzalez-Ibeas D."/>
            <person name="Whalen J."/>
            <person name="Stevens K."/>
            <person name="Paul R."/>
            <person name="Butterfield T."/>
            <person name="Britton M."/>
            <person name="Reagan R."/>
            <person name="Chakraborty S."/>
            <person name="Walawage S.L."/>
            <person name="Vasquez-Gross H.A."/>
            <person name="Cardeno C."/>
            <person name="Famula R."/>
            <person name="Pratt K."/>
            <person name="Kuruganti S."/>
            <person name="Aradhya M.K."/>
            <person name="Leslie C.A."/>
            <person name="Dandekar A.M."/>
            <person name="Salzberg S.L."/>
            <person name="Wegrzyn J.L."/>
            <person name="Langley C.H."/>
            <person name="Neale D.B."/>
        </authorList>
    </citation>
    <scope>NUCLEOTIDE SEQUENCE</scope>
    <source>
        <tissue evidence="22">Leaves</tissue>
    </source>
</reference>
<comment type="catalytic activity">
    <reaction evidence="9">
        <text>acrolein + hydrogen cyanide = (2S)-2-hydroxybut-3-enenitrile</text>
        <dbReference type="Rhea" id="RHEA:77411"/>
        <dbReference type="ChEBI" id="CHEBI:15368"/>
        <dbReference type="ChEBI" id="CHEBI:18407"/>
        <dbReference type="ChEBI" id="CHEBI:197356"/>
    </reaction>
</comment>
<evidence type="ECO:0000256" key="13">
    <source>
        <dbReference type="ARBA" id="ARBA00052609"/>
    </source>
</evidence>
<comment type="catalytic activity">
    <reaction evidence="5">
        <text>benzaldehyde + hydrogen cyanide = (S)-mandelonitrile</text>
        <dbReference type="Rhea" id="RHEA:77427"/>
        <dbReference type="ChEBI" id="CHEBI:17169"/>
        <dbReference type="ChEBI" id="CHEBI:18407"/>
        <dbReference type="ChEBI" id="CHEBI:36941"/>
    </reaction>
</comment>
<gene>
    <name evidence="22" type="ORF">F2P56_013997</name>
</gene>
<dbReference type="EC" id="4.1.2.47" evidence="16"/>
<evidence type="ECO:0000256" key="18">
    <source>
        <dbReference type="ARBA" id="ARBA00076040"/>
    </source>
</evidence>
<dbReference type="InterPro" id="IPR045889">
    <property type="entry name" value="MES/HNL"/>
</dbReference>
<proteinExistence type="inferred from homology"/>
<evidence type="ECO:0000313" key="22">
    <source>
        <dbReference type="EMBL" id="KAF5463869.1"/>
    </source>
</evidence>
<dbReference type="Gramene" id="Jr07_02720_p1">
    <property type="protein sequence ID" value="cds.Jr07_02720_p1"/>
    <property type="gene ID" value="Jr07_02720"/>
</dbReference>
<dbReference type="Proteomes" id="UP000619265">
    <property type="component" value="Unassembled WGS sequence"/>
</dbReference>
<dbReference type="GO" id="GO:0016787">
    <property type="term" value="F:hydrolase activity"/>
    <property type="evidence" value="ECO:0007669"/>
    <property type="project" value="UniProtKB-KW"/>
</dbReference>
<sequence>QPRTKIKDHKERKERERKMAALPLMEKTHFVLVHGACHGAWCWYKLKPLLESAGQRVTALDLEASGIKMKAIEDVGSFHEYTEPLLELLVELPPDQKVVIVGHSLGGLNLALAMEKYPEKVVAGVFLAAFMPDITHKPSYVLEQYNTRTPASEWLDTRFASFGSINAPLTSMFFGHKFLSSKLYQLCPIEDLELAKALTRPSSLFIEDLSKAKNFSKQGYGSAPRVYVVCDEDLGIPGEFQRWMIENGGVKDVMEIEGADHMAMLSKPKELCDFLLQIASKYA</sequence>
<accession>A0A834CKM0</accession>
<evidence type="ECO:0000256" key="16">
    <source>
        <dbReference type="ARBA" id="ARBA00066572"/>
    </source>
</evidence>
<evidence type="ECO:0000256" key="6">
    <source>
        <dbReference type="ARBA" id="ARBA00050608"/>
    </source>
</evidence>
<dbReference type="FunFam" id="3.40.50.1820:FF:000051">
    <property type="entry name" value="(S)-hydroxynitrile lyase"/>
    <property type="match status" value="1"/>
</dbReference>
<evidence type="ECO:0000256" key="14">
    <source>
        <dbReference type="ARBA" id="ARBA00052826"/>
    </source>
</evidence>
<comment type="catalytic activity">
    <reaction evidence="11">
        <text>3-formylthiophene + hydrogen cyanide = (2S)-2-hydroxy-2-(thiophen-3-yl)acetonitrile</text>
        <dbReference type="Rhea" id="RHEA:77459"/>
        <dbReference type="ChEBI" id="CHEBI:18407"/>
        <dbReference type="ChEBI" id="CHEBI:87611"/>
        <dbReference type="ChEBI" id="CHEBI:197333"/>
    </reaction>
</comment>
<comment type="catalytic activity">
    <reaction evidence="3">
        <text>a monosubstituted aliphatic (S)-hydroxynitrile = an aldehyde + hydrogen cyanide</text>
        <dbReference type="Rhea" id="RHEA:56588"/>
        <dbReference type="ChEBI" id="CHEBI:17478"/>
        <dbReference type="ChEBI" id="CHEBI:18407"/>
        <dbReference type="ChEBI" id="CHEBI:140596"/>
        <dbReference type="EC" id="4.1.2.47"/>
    </reaction>
</comment>
<comment type="caution">
    <text evidence="22">The sequence shown here is derived from an EMBL/GenBank/DDBJ whole genome shotgun (WGS) entry which is preliminary data.</text>
</comment>
<comment type="catalytic activity">
    <reaction evidence="7">
        <text>butan-2-one + hydrogen cyanide = 2-hydroxy-2-methylbutanenitrile</text>
        <dbReference type="Rhea" id="RHEA:77467"/>
        <dbReference type="ChEBI" id="CHEBI:18407"/>
        <dbReference type="ChEBI" id="CHEBI:28398"/>
        <dbReference type="ChEBI" id="CHEBI:60954"/>
    </reaction>
    <physiologicalReaction direction="right-to-left" evidence="7">
        <dbReference type="Rhea" id="RHEA:77469"/>
    </physiologicalReaction>
</comment>